<feature type="compositionally biased region" description="Basic and acidic residues" evidence="1">
    <location>
        <begin position="68"/>
        <end position="80"/>
    </location>
</feature>
<dbReference type="OrthoDB" id="71407at2759"/>
<feature type="region of interest" description="Disordered" evidence="1">
    <location>
        <begin position="68"/>
        <end position="97"/>
    </location>
</feature>
<name>A0A3P6I5F2_MESCO</name>
<keyword evidence="3" id="KW-1185">Reference proteome</keyword>
<accession>A0A3P6I5F2</accession>
<evidence type="ECO:0008006" key="4">
    <source>
        <dbReference type="Google" id="ProtNLM"/>
    </source>
</evidence>
<reference evidence="2 3" key="1">
    <citation type="submission" date="2018-10" db="EMBL/GenBank/DDBJ databases">
        <authorList>
            <consortium name="Pathogen Informatics"/>
        </authorList>
    </citation>
    <scope>NUCLEOTIDE SEQUENCE [LARGE SCALE GENOMIC DNA]</scope>
</reference>
<evidence type="ECO:0000313" key="3">
    <source>
        <dbReference type="Proteomes" id="UP000267029"/>
    </source>
</evidence>
<dbReference type="EMBL" id="UXSR01005549">
    <property type="protein sequence ID" value="VDD82646.1"/>
    <property type="molecule type" value="Genomic_DNA"/>
</dbReference>
<dbReference type="AlphaFoldDB" id="A0A3P6I5F2"/>
<organism evidence="2 3">
    <name type="scientific">Mesocestoides corti</name>
    <name type="common">Flatworm</name>
    <dbReference type="NCBI Taxonomy" id="53468"/>
    <lineage>
        <taxon>Eukaryota</taxon>
        <taxon>Metazoa</taxon>
        <taxon>Spiralia</taxon>
        <taxon>Lophotrochozoa</taxon>
        <taxon>Platyhelminthes</taxon>
        <taxon>Cestoda</taxon>
        <taxon>Eucestoda</taxon>
        <taxon>Cyclophyllidea</taxon>
        <taxon>Mesocestoididae</taxon>
        <taxon>Mesocestoides</taxon>
    </lineage>
</organism>
<gene>
    <name evidence="2" type="ORF">MCOS_LOCUS8649</name>
</gene>
<evidence type="ECO:0000313" key="2">
    <source>
        <dbReference type="EMBL" id="VDD82646.1"/>
    </source>
</evidence>
<dbReference type="Gene3D" id="1.10.260.100">
    <property type="match status" value="2"/>
</dbReference>
<protein>
    <recommendedName>
        <fullName evidence="4">STI1 domain-containing protein</fullName>
    </recommendedName>
</protein>
<evidence type="ECO:0000256" key="1">
    <source>
        <dbReference type="SAM" id="MobiDB-lite"/>
    </source>
</evidence>
<dbReference type="Proteomes" id="UP000267029">
    <property type="component" value="Unassembled WGS sequence"/>
</dbReference>
<proteinExistence type="predicted"/>
<sequence>MQKVQSNPKLNKWLANPQKLALLNEIQKNPDKFAGQQQINEDISVINEFATVLGNTLPLHLGEHFEKLAIEQEKEKEKGRGGGGGEEVSPKPQKPLIEEVMSPEEKELQEKVNKVLSIDKVRAALQDDEVHKIIEALSSDPEKGQLLAQQAPPEVKEKLSTLVQNGVLAVK</sequence>